<feature type="domain" description="Sulfotransferase" evidence="3">
    <location>
        <begin position="68"/>
        <end position="338"/>
    </location>
</feature>
<dbReference type="Gene3D" id="3.40.50.300">
    <property type="entry name" value="P-loop containing nucleotide triphosphate hydrolases"/>
    <property type="match status" value="1"/>
</dbReference>
<evidence type="ECO:0000313" key="4">
    <source>
        <dbReference type="EnsemblMetazoa" id="XP_050517027.1"/>
    </source>
</evidence>
<name>A0ABM5L3K9_DIAVI</name>
<evidence type="ECO:0000313" key="5">
    <source>
        <dbReference type="Proteomes" id="UP001652700"/>
    </source>
</evidence>
<dbReference type="Pfam" id="PF00685">
    <property type="entry name" value="Sulfotransfer_1"/>
    <property type="match status" value="1"/>
</dbReference>
<sequence length="342" mass="40429">MCFIIVFNKIEKMPTVKRDYSNEELEKWLDRDFTSVFRSGYVNVKGVTMPRRFEELQSDIFNWNVSERDVWICSFPKTGTTWTQEMVWMIMNNLDIIKGQENLGIRSPFLEVTALFDYRKFQKENTDFQPPPFIEDSLKFVREKSQKGSLCLKTHLPWVLLPQEIQNNTKQPKIIYVTRNPKDTCISYYNHSRLMEGYRGSFEEFCQLFLSGKLTFAPYWNHVLPFWEKRNQPNILFLKYEKMIQDLPSIIKEVADFLETPLTPEQITTLSDHLSFESMKKNPAVNYEMIVSLNRKFKLIECDGTFMRSGKVGDYKAKMSPEIIQAFDEWTAENVQGTDFSF</sequence>
<keyword evidence="2" id="KW-0808">Transferase</keyword>
<dbReference type="InterPro" id="IPR000863">
    <property type="entry name" value="Sulfotransferase_dom"/>
</dbReference>
<dbReference type="Proteomes" id="UP001652700">
    <property type="component" value="Unplaced"/>
</dbReference>
<accession>A0ABM5L3K9</accession>
<dbReference type="RefSeq" id="XP_050517027.1">
    <property type="nucleotide sequence ID" value="XM_050661070.1"/>
</dbReference>
<keyword evidence="5" id="KW-1185">Reference proteome</keyword>
<comment type="similarity">
    <text evidence="1">Belongs to the sulfotransferase 1 family.</text>
</comment>
<proteinExistence type="inferred from homology"/>
<dbReference type="EnsemblMetazoa" id="XM_050661070.1">
    <property type="protein sequence ID" value="XP_050517027.1"/>
    <property type="gene ID" value="LOC114324310"/>
</dbReference>
<dbReference type="PANTHER" id="PTHR11783">
    <property type="entry name" value="SULFOTRANSFERASE SULT"/>
    <property type="match status" value="1"/>
</dbReference>
<evidence type="ECO:0000259" key="3">
    <source>
        <dbReference type="Pfam" id="PF00685"/>
    </source>
</evidence>
<protein>
    <recommendedName>
        <fullName evidence="3">Sulfotransferase domain-containing protein</fullName>
    </recommendedName>
</protein>
<reference evidence="4" key="1">
    <citation type="submission" date="2025-05" db="UniProtKB">
        <authorList>
            <consortium name="EnsemblMetazoa"/>
        </authorList>
    </citation>
    <scope>IDENTIFICATION</scope>
</reference>
<dbReference type="InterPro" id="IPR027417">
    <property type="entry name" value="P-loop_NTPase"/>
</dbReference>
<organism evidence="4 5">
    <name type="scientific">Diabrotica virgifera virgifera</name>
    <name type="common">western corn rootworm</name>
    <dbReference type="NCBI Taxonomy" id="50390"/>
    <lineage>
        <taxon>Eukaryota</taxon>
        <taxon>Metazoa</taxon>
        <taxon>Ecdysozoa</taxon>
        <taxon>Arthropoda</taxon>
        <taxon>Hexapoda</taxon>
        <taxon>Insecta</taxon>
        <taxon>Pterygota</taxon>
        <taxon>Neoptera</taxon>
        <taxon>Endopterygota</taxon>
        <taxon>Coleoptera</taxon>
        <taxon>Polyphaga</taxon>
        <taxon>Cucujiformia</taxon>
        <taxon>Chrysomeloidea</taxon>
        <taxon>Chrysomelidae</taxon>
        <taxon>Galerucinae</taxon>
        <taxon>Diabroticina</taxon>
        <taxon>Diabroticites</taxon>
        <taxon>Diabrotica</taxon>
    </lineage>
</organism>
<evidence type="ECO:0000256" key="2">
    <source>
        <dbReference type="ARBA" id="ARBA00022679"/>
    </source>
</evidence>
<dbReference type="GeneID" id="114324310"/>
<dbReference type="SUPFAM" id="SSF52540">
    <property type="entry name" value="P-loop containing nucleoside triphosphate hydrolases"/>
    <property type="match status" value="1"/>
</dbReference>
<evidence type="ECO:0000256" key="1">
    <source>
        <dbReference type="ARBA" id="ARBA00005771"/>
    </source>
</evidence>